<organism evidence="2">
    <name type="scientific">Sheuella amnicola</name>
    <dbReference type="NCBI Taxonomy" id="2707330"/>
    <lineage>
        <taxon>Bacteria</taxon>
        <taxon>Pseudomonadati</taxon>
        <taxon>Pseudomonadota</taxon>
        <taxon>Betaproteobacteria</taxon>
        <taxon>Burkholderiales</taxon>
        <taxon>Alcaligenaceae</taxon>
        <taxon>Sheuella</taxon>
    </lineage>
</organism>
<gene>
    <name evidence="2" type="ORF">G3I67_09580</name>
</gene>
<dbReference type="RefSeq" id="WP_163654678.1">
    <property type="nucleotide sequence ID" value="NZ_JAAGRN010000005.1"/>
</dbReference>
<dbReference type="InterPro" id="IPR013216">
    <property type="entry name" value="Methyltransf_11"/>
</dbReference>
<feature type="domain" description="Methyltransferase type 11" evidence="1">
    <location>
        <begin position="42"/>
        <end position="139"/>
    </location>
</feature>
<dbReference type="CDD" id="cd02440">
    <property type="entry name" value="AdoMet_MTases"/>
    <property type="match status" value="1"/>
</dbReference>
<proteinExistence type="predicted"/>
<evidence type="ECO:0000259" key="1">
    <source>
        <dbReference type="Pfam" id="PF08241"/>
    </source>
</evidence>
<keyword evidence="2" id="KW-0808">Transferase</keyword>
<keyword evidence="2" id="KW-0489">Methyltransferase</keyword>
<dbReference type="GO" id="GO:0008757">
    <property type="term" value="F:S-adenosylmethionine-dependent methyltransferase activity"/>
    <property type="evidence" value="ECO:0007669"/>
    <property type="project" value="InterPro"/>
</dbReference>
<sequence length="242" mass="27108">MTNRSGTEIDYVGSELDVFSHVKNWKAYWAKMIAPYLGEEVLDVGAGIGATAINLSRRTYKTWVELEPDPKLVERIVQGQQNGTIPSSIEVRVGTAHDLSADELFDTVLYIDVLEHIEEDRTELENIAKHLKPGGHVIVLSPAHQYLFTEFDRQVGHCRRYNKQKLKAIKPDSLEIVCLKYMDSVGMLASLGNKLLLKSGNPTLGQVKIWDRLMVPVSRITDPLTGHALGKSILSVYKKVVK</sequence>
<dbReference type="SUPFAM" id="SSF53335">
    <property type="entry name" value="S-adenosyl-L-methionine-dependent methyltransferases"/>
    <property type="match status" value="1"/>
</dbReference>
<dbReference type="GO" id="GO:0032259">
    <property type="term" value="P:methylation"/>
    <property type="evidence" value="ECO:0007669"/>
    <property type="project" value="UniProtKB-KW"/>
</dbReference>
<evidence type="ECO:0000313" key="2">
    <source>
        <dbReference type="EMBL" id="NDY83481.1"/>
    </source>
</evidence>
<dbReference type="AlphaFoldDB" id="A0A6B2QZK6"/>
<accession>A0A6B2QZK6</accession>
<dbReference type="Pfam" id="PF08241">
    <property type="entry name" value="Methyltransf_11"/>
    <property type="match status" value="1"/>
</dbReference>
<dbReference type="EMBL" id="JAAGRN010000005">
    <property type="protein sequence ID" value="NDY83481.1"/>
    <property type="molecule type" value="Genomic_DNA"/>
</dbReference>
<protein>
    <submittedName>
        <fullName evidence="2">Class I SAM-dependent methyltransferase</fullName>
    </submittedName>
</protein>
<name>A0A6B2QZK6_9BURK</name>
<dbReference type="InterPro" id="IPR029063">
    <property type="entry name" value="SAM-dependent_MTases_sf"/>
</dbReference>
<dbReference type="Gene3D" id="3.40.50.150">
    <property type="entry name" value="Vaccinia Virus protein VP39"/>
    <property type="match status" value="1"/>
</dbReference>
<comment type="caution">
    <text evidence="2">The sequence shown here is derived from an EMBL/GenBank/DDBJ whole genome shotgun (WGS) entry which is preliminary data.</text>
</comment>
<reference evidence="2" key="1">
    <citation type="submission" date="2020-02" db="EMBL/GenBank/DDBJ databases">
        <authorList>
            <person name="Chen W.-M."/>
        </authorList>
    </citation>
    <scope>NUCLEOTIDE SEQUENCE</scope>
    <source>
        <strain evidence="2">NBD-18</strain>
    </source>
</reference>